<feature type="compositionally biased region" description="Basic and acidic residues" evidence="9">
    <location>
        <begin position="11"/>
        <end position="24"/>
    </location>
</feature>
<evidence type="ECO:0000256" key="1">
    <source>
        <dbReference type="ARBA" id="ARBA00008792"/>
    </source>
</evidence>
<evidence type="ECO:0000256" key="8">
    <source>
        <dbReference type="SAM" id="Coils"/>
    </source>
</evidence>
<dbReference type="PROSITE" id="PS51194">
    <property type="entry name" value="HELICASE_CTER"/>
    <property type="match status" value="1"/>
</dbReference>
<keyword evidence="13" id="KW-1185">Reference proteome</keyword>
<organism evidence="12 13">
    <name type="scientific">Clytia hemisphaerica</name>
    <dbReference type="NCBI Taxonomy" id="252671"/>
    <lineage>
        <taxon>Eukaryota</taxon>
        <taxon>Metazoa</taxon>
        <taxon>Cnidaria</taxon>
        <taxon>Hydrozoa</taxon>
        <taxon>Hydroidolina</taxon>
        <taxon>Leptothecata</taxon>
        <taxon>Obeliida</taxon>
        <taxon>Clytiidae</taxon>
        <taxon>Clytia</taxon>
    </lineage>
</organism>
<dbReference type="FunFam" id="3.40.50.300:FF:000767">
    <property type="entry name" value="Putative ATP-dependent RNA helicase DHX35"/>
    <property type="match status" value="1"/>
</dbReference>
<dbReference type="InterPro" id="IPR007502">
    <property type="entry name" value="Helicase-assoc_dom"/>
</dbReference>
<dbReference type="CDD" id="cd18791">
    <property type="entry name" value="SF2_C_RHA"/>
    <property type="match status" value="1"/>
</dbReference>
<keyword evidence="5" id="KW-0347">Helicase</keyword>
<dbReference type="InterPro" id="IPR002464">
    <property type="entry name" value="DNA/RNA_helicase_DEAH_CS"/>
</dbReference>
<dbReference type="PANTHER" id="PTHR18934">
    <property type="entry name" value="ATP-DEPENDENT RNA HELICASE"/>
    <property type="match status" value="1"/>
</dbReference>
<dbReference type="InterPro" id="IPR011709">
    <property type="entry name" value="DEAD-box_helicase_OB_fold"/>
</dbReference>
<reference evidence="12" key="1">
    <citation type="submission" date="2021-01" db="UniProtKB">
        <authorList>
            <consortium name="EnsemblMetazoa"/>
        </authorList>
    </citation>
    <scope>IDENTIFICATION</scope>
</reference>
<dbReference type="Pfam" id="PF21010">
    <property type="entry name" value="HA2_C"/>
    <property type="match status" value="1"/>
</dbReference>
<dbReference type="SUPFAM" id="SSF52540">
    <property type="entry name" value="P-loop containing nucleoside triphosphate hydrolases"/>
    <property type="match status" value="1"/>
</dbReference>
<evidence type="ECO:0000256" key="7">
    <source>
        <dbReference type="ARBA" id="ARBA00047984"/>
    </source>
</evidence>
<dbReference type="CDD" id="cd17980">
    <property type="entry name" value="DEXHc_DHX35"/>
    <property type="match status" value="1"/>
</dbReference>
<dbReference type="OrthoDB" id="10253254at2759"/>
<dbReference type="GO" id="GO:0005524">
    <property type="term" value="F:ATP binding"/>
    <property type="evidence" value="ECO:0007669"/>
    <property type="project" value="UniProtKB-KW"/>
</dbReference>
<comment type="catalytic activity">
    <reaction evidence="7">
        <text>ATP + H2O = ADP + phosphate + H(+)</text>
        <dbReference type="Rhea" id="RHEA:13065"/>
        <dbReference type="ChEBI" id="CHEBI:15377"/>
        <dbReference type="ChEBI" id="CHEBI:15378"/>
        <dbReference type="ChEBI" id="CHEBI:30616"/>
        <dbReference type="ChEBI" id="CHEBI:43474"/>
        <dbReference type="ChEBI" id="CHEBI:456216"/>
        <dbReference type="EC" id="3.6.4.13"/>
    </reaction>
</comment>
<dbReference type="Gene3D" id="1.20.120.1080">
    <property type="match status" value="1"/>
</dbReference>
<dbReference type="GO" id="GO:0071013">
    <property type="term" value="C:catalytic step 2 spliceosome"/>
    <property type="evidence" value="ECO:0007669"/>
    <property type="project" value="TreeGrafter"/>
</dbReference>
<dbReference type="Gene3D" id="3.40.50.300">
    <property type="entry name" value="P-loop containing nucleotide triphosphate hydrolases"/>
    <property type="match status" value="2"/>
</dbReference>
<dbReference type="EnsemblMetazoa" id="CLYHEMT024805.2">
    <property type="protein sequence ID" value="CLYHEMP024805.2"/>
    <property type="gene ID" value="CLYHEMG024805"/>
</dbReference>
<dbReference type="PROSITE" id="PS51192">
    <property type="entry name" value="HELICASE_ATP_BIND_1"/>
    <property type="match status" value="1"/>
</dbReference>
<dbReference type="Pfam" id="PF00271">
    <property type="entry name" value="Helicase_C"/>
    <property type="match status" value="1"/>
</dbReference>
<keyword evidence="3" id="KW-0547">Nucleotide-binding</keyword>
<dbReference type="GeneID" id="136816335"/>
<name>A0A7M5XKC2_9CNID</name>
<evidence type="ECO:0000259" key="11">
    <source>
        <dbReference type="PROSITE" id="PS51194"/>
    </source>
</evidence>
<feature type="domain" description="Helicase ATP-binding" evidence="10">
    <location>
        <begin position="61"/>
        <end position="226"/>
    </location>
</feature>
<dbReference type="AlphaFoldDB" id="A0A7M5XKC2"/>
<sequence>MNSKKMFWRPGQEKPGSDVKIDKTENGEGSGTFISFNSNVSLSMQQQKQRLPVFKYRNHILYAVENYQTVVISGSTGSGKTTQVPQYLFEAGWSNENQIIGITQPRRVAVTTIADRVAEEMGTFIGQTVGFSIRFEDCTDKELTKIKYMTDGYLVREMMSDPLLNKYSVIMLDEVHERTLFTDIVIGLLKKVLKRRPDLRLVISSATLDANKYKEFFNLKSYLNKKEDSSIVLNVEGRTFPVEIFYTQSAIPNYVKGCVNTVLDIHQNEPAGDILVFLTGQDEVENVVDSINQEMQNLKGTKDRLLTLPLYGGLSIQEQLKVFQRTPPNTRKVVVSTNVAEASVTINGIVYVVDSGFVKLRAYNGSTGLDSLVITPTSKASADQRAGRAGRVRSGKAFRLYPEEEFQKLDQFTVPEMQRSNMAPVVLLLKSLGISNVLRFSFLSSPPAQLMVQGVELLYALGAIDENANLTEPIGIRMAEFPVEPMLAKMLLTSGEFGCSEEACTLGAMLQVENVFFSTSNKKREAVMTKLKFSVKEGDHLTLINVYRAFVENKRNAQWCHVHFLNFKALSRVEKIRNQLISFLKRYDIPIVSCGNDQEVIQKCVVSGFFANVAKYHPSGEYRSIRNNQSLHLHPTSVLSTERKPPKLLIFHQVLCTSKDFMRDVTVIKLSWLLELASSYYDYGTDYEIATKKSRYDE</sequence>
<accession>A0A7M5XKC2</accession>
<evidence type="ECO:0000256" key="3">
    <source>
        <dbReference type="ARBA" id="ARBA00022741"/>
    </source>
</evidence>
<proteinExistence type="inferred from homology"/>
<dbReference type="Pfam" id="PF00270">
    <property type="entry name" value="DEAD"/>
    <property type="match status" value="1"/>
</dbReference>
<dbReference type="SMART" id="SM00487">
    <property type="entry name" value="DEXDc"/>
    <property type="match status" value="1"/>
</dbReference>
<evidence type="ECO:0000259" key="10">
    <source>
        <dbReference type="PROSITE" id="PS51192"/>
    </source>
</evidence>
<feature type="region of interest" description="Disordered" evidence="9">
    <location>
        <begin position="1"/>
        <end position="24"/>
    </location>
</feature>
<dbReference type="Pfam" id="PF04408">
    <property type="entry name" value="WHD_HA2"/>
    <property type="match status" value="1"/>
</dbReference>
<dbReference type="InterPro" id="IPR014001">
    <property type="entry name" value="Helicase_ATP-bd"/>
</dbReference>
<feature type="domain" description="Helicase C-terminal" evidence="11">
    <location>
        <begin position="258"/>
        <end position="433"/>
    </location>
</feature>
<dbReference type="PROSITE" id="PS00690">
    <property type="entry name" value="DEAH_ATP_HELICASE"/>
    <property type="match status" value="1"/>
</dbReference>
<evidence type="ECO:0000256" key="6">
    <source>
        <dbReference type="ARBA" id="ARBA00022840"/>
    </source>
</evidence>
<dbReference type="SMART" id="SM00847">
    <property type="entry name" value="HA2"/>
    <property type="match status" value="1"/>
</dbReference>
<dbReference type="InterPro" id="IPR027417">
    <property type="entry name" value="P-loop_NTPase"/>
</dbReference>
<dbReference type="GO" id="GO:0003723">
    <property type="term" value="F:RNA binding"/>
    <property type="evidence" value="ECO:0007669"/>
    <property type="project" value="TreeGrafter"/>
</dbReference>
<evidence type="ECO:0000313" key="12">
    <source>
        <dbReference type="EnsemblMetazoa" id="CLYHEMP024805.2"/>
    </source>
</evidence>
<evidence type="ECO:0000256" key="4">
    <source>
        <dbReference type="ARBA" id="ARBA00022801"/>
    </source>
</evidence>
<dbReference type="GO" id="GO:0003724">
    <property type="term" value="F:RNA helicase activity"/>
    <property type="evidence" value="ECO:0007669"/>
    <property type="project" value="UniProtKB-EC"/>
</dbReference>
<evidence type="ECO:0000256" key="9">
    <source>
        <dbReference type="SAM" id="MobiDB-lite"/>
    </source>
</evidence>
<dbReference type="RefSeq" id="XP_066928757.1">
    <property type="nucleotide sequence ID" value="XM_067072656.1"/>
</dbReference>
<dbReference type="InterPro" id="IPR048333">
    <property type="entry name" value="HA2_WH"/>
</dbReference>
<comment type="similarity">
    <text evidence="1">Belongs to the DEAD box helicase family. DEAH subfamily.</text>
</comment>
<dbReference type="Pfam" id="PF07717">
    <property type="entry name" value="OB_NTP_bind"/>
    <property type="match status" value="1"/>
</dbReference>
<dbReference type="GO" id="GO:0016787">
    <property type="term" value="F:hydrolase activity"/>
    <property type="evidence" value="ECO:0007669"/>
    <property type="project" value="UniProtKB-KW"/>
</dbReference>
<protein>
    <recommendedName>
        <fullName evidence="2">RNA helicase</fullName>
        <ecNumber evidence="2">3.6.4.13</ecNumber>
    </recommendedName>
</protein>
<dbReference type="PANTHER" id="PTHR18934:SF136">
    <property type="entry name" value="ATP-DEPENDENT RNA HELICASE DHX35-RELATED"/>
    <property type="match status" value="1"/>
</dbReference>
<dbReference type="InterPro" id="IPR011545">
    <property type="entry name" value="DEAD/DEAH_box_helicase_dom"/>
</dbReference>
<dbReference type="SMART" id="SM00490">
    <property type="entry name" value="HELICc"/>
    <property type="match status" value="1"/>
</dbReference>
<feature type="coiled-coil region" evidence="8">
    <location>
        <begin position="281"/>
        <end position="308"/>
    </location>
</feature>
<evidence type="ECO:0000256" key="5">
    <source>
        <dbReference type="ARBA" id="ARBA00022806"/>
    </source>
</evidence>
<dbReference type="FunFam" id="3.40.50.300:FF:000578">
    <property type="entry name" value="probable ATP-dependent RNA helicase DHX35"/>
    <property type="match status" value="1"/>
</dbReference>
<evidence type="ECO:0000256" key="2">
    <source>
        <dbReference type="ARBA" id="ARBA00012552"/>
    </source>
</evidence>
<dbReference type="EC" id="3.6.4.13" evidence="2"/>
<dbReference type="Proteomes" id="UP000594262">
    <property type="component" value="Unplaced"/>
</dbReference>
<evidence type="ECO:0000313" key="13">
    <source>
        <dbReference type="Proteomes" id="UP000594262"/>
    </source>
</evidence>
<keyword evidence="8" id="KW-0175">Coiled coil</keyword>
<keyword evidence="6" id="KW-0067">ATP-binding</keyword>
<keyword evidence="4" id="KW-0378">Hydrolase</keyword>
<dbReference type="InterPro" id="IPR001650">
    <property type="entry name" value="Helicase_C-like"/>
</dbReference>